<dbReference type="Proteomes" id="UP000034837">
    <property type="component" value="Unassembled WGS sequence"/>
</dbReference>
<comment type="caution">
    <text evidence="5">The sequence shown here is derived from an EMBL/GenBank/DDBJ whole genome shotgun (WGS) entry which is preliminary data.</text>
</comment>
<dbReference type="PATRIC" id="fig|1619039.3.peg.63"/>
<dbReference type="Pfam" id="PF03477">
    <property type="entry name" value="ATP-cone"/>
    <property type="match status" value="1"/>
</dbReference>
<protein>
    <submittedName>
        <fullName evidence="5">Ribonucleoside-triphosphate reductase class III catalytic subunit</fullName>
    </submittedName>
</protein>
<evidence type="ECO:0000256" key="1">
    <source>
        <dbReference type="ARBA" id="ARBA00022741"/>
    </source>
</evidence>
<keyword evidence="1 3" id="KW-0547">Nucleotide-binding</keyword>
<proteinExistence type="predicted"/>
<dbReference type="GO" id="GO:0005524">
    <property type="term" value="F:ATP binding"/>
    <property type="evidence" value="ECO:0007669"/>
    <property type="project" value="UniProtKB-UniRule"/>
</dbReference>
<dbReference type="GO" id="GO:0006260">
    <property type="term" value="P:DNA replication"/>
    <property type="evidence" value="ECO:0007669"/>
    <property type="project" value="InterPro"/>
</dbReference>
<dbReference type="NCBIfam" id="TIGR02487">
    <property type="entry name" value="NrdD"/>
    <property type="match status" value="1"/>
</dbReference>
<evidence type="ECO:0000313" key="6">
    <source>
        <dbReference type="Proteomes" id="UP000034837"/>
    </source>
</evidence>
<dbReference type="GO" id="GO:0004748">
    <property type="term" value="F:ribonucleoside-diphosphate reductase activity, thioredoxin disulfide as acceptor"/>
    <property type="evidence" value="ECO:0007669"/>
    <property type="project" value="TreeGrafter"/>
</dbReference>
<sequence>MTAAKVNKITQIRKRDDRIVPFEEGKLVKAILLSLEATQEIESPKKRIKIAGKVAEEILNTLNKRFHARSIPAVEEVQDIVEEELGKAKLFKTAKAYILYRDQRAKVRDMQTLINSDELIDGYLNQLDWRVKENSNMSYSLQGLNNHVASAVSSHYWLNRIYPQEVRDTHSSGDLHLHDLQLLSAYCCGWDLKELLIQGFGGVSGKIESKPPKHFRTALGQLVNFFYTLQGETAGAQAVSSFDTLLAPFIRFDKLSYDDVKQGLQEFLFNMNVPTRVGFQTPFTNITMDLLPGKYMADEAVIIGGVPQKETYKDFQPEIDTLNRAFAEIMLEGDAKGRVFTFPIPTYNITKDFNWENPVLEPVWLMTAKYGIPYFSNFINSDMKPEDARSMCCRLRLDNRELRKKGGGLFGANPLTGSIGVVTINLPRIGYLSKSKEELFNRLSRLMDIAKTSLEIKRQAIEKFTEQGLYPYSKHYLGGIKERFGQYWKNHFNTIGINGMNEMALNFLGEDKNLITVEGQEFAKEVLDFMRQRMGTYQEETNNLYNLEATPAEGTAYRFARKDKELYPGILCANEEAYRKGKADPYYTNSSHLPVGFTDDIFEALRLQDPLQTRYTGGTVLHGFIGEMLPSAEATKQLVKKIAENFHLPYYTITPTFSVCPKHGYLAGEHQFCPRCDEEIGYTDYVSKKQPALIN</sequence>
<dbReference type="GO" id="GO:0031250">
    <property type="term" value="C:anaerobic ribonucleoside-triphosphate reductase complex"/>
    <property type="evidence" value="ECO:0007669"/>
    <property type="project" value="TreeGrafter"/>
</dbReference>
<gene>
    <name evidence="5" type="ORF">UV20_C0001G0062</name>
</gene>
<dbReference type="InterPro" id="IPR005144">
    <property type="entry name" value="ATP-cone_dom"/>
</dbReference>
<dbReference type="PROSITE" id="PS51161">
    <property type="entry name" value="ATP_CONE"/>
    <property type="match status" value="1"/>
</dbReference>
<evidence type="ECO:0000256" key="3">
    <source>
        <dbReference type="PROSITE-ProRule" id="PRU00492"/>
    </source>
</evidence>
<keyword evidence="2 3" id="KW-0067">ATP-binding</keyword>
<dbReference type="GO" id="GO:0008998">
    <property type="term" value="F:ribonucleoside-triphosphate reductase (thioredoxin) activity"/>
    <property type="evidence" value="ECO:0007669"/>
    <property type="project" value="InterPro"/>
</dbReference>
<dbReference type="AlphaFoldDB" id="A0A0G1A8Q5"/>
<dbReference type="PANTHER" id="PTHR21075:SF0">
    <property type="entry name" value="ANAEROBIC RIBONUCLEOSIDE-TRIPHOSPHATE REDUCTASE"/>
    <property type="match status" value="1"/>
</dbReference>
<dbReference type="Pfam" id="PF13597">
    <property type="entry name" value="NRDD"/>
    <property type="match status" value="1"/>
</dbReference>
<name>A0A0G1A8Q5_9BACT</name>
<dbReference type="GO" id="GO:0009265">
    <property type="term" value="P:2'-deoxyribonucleotide biosynthetic process"/>
    <property type="evidence" value="ECO:0007669"/>
    <property type="project" value="TreeGrafter"/>
</dbReference>
<evidence type="ECO:0000256" key="2">
    <source>
        <dbReference type="ARBA" id="ARBA00022840"/>
    </source>
</evidence>
<dbReference type="InterPro" id="IPR012833">
    <property type="entry name" value="NrdD"/>
</dbReference>
<dbReference type="CDD" id="cd01675">
    <property type="entry name" value="RNR_III"/>
    <property type="match status" value="1"/>
</dbReference>
<evidence type="ECO:0000259" key="4">
    <source>
        <dbReference type="PROSITE" id="PS51161"/>
    </source>
</evidence>
<feature type="domain" description="ATP-cone" evidence="4">
    <location>
        <begin position="10"/>
        <end position="108"/>
    </location>
</feature>
<dbReference type="PANTHER" id="PTHR21075">
    <property type="entry name" value="ANAEROBIC RIBONUCLEOSIDE-TRIPHOSPHATE REDUCTASE"/>
    <property type="match status" value="1"/>
</dbReference>
<dbReference type="EMBL" id="LCDO01000001">
    <property type="protein sequence ID" value="KKS57422.1"/>
    <property type="molecule type" value="Genomic_DNA"/>
</dbReference>
<reference evidence="5 6" key="1">
    <citation type="journal article" date="2015" name="Nature">
        <title>rRNA introns, odd ribosomes, and small enigmatic genomes across a large radiation of phyla.</title>
        <authorList>
            <person name="Brown C.T."/>
            <person name="Hug L.A."/>
            <person name="Thomas B.C."/>
            <person name="Sharon I."/>
            <person name="Castelle C.J."/>
            <person name="Singh A."/>
            <person name="Wilkins M.J."/>
            <person name="Williams K.H."/>
            <person name="Banfield J.F."/>
        </authorList>
    </citation>
    <scope>NUCLEOTIDE SEQUENCE [LARGE SCALE GENOMIC DNA]</scope>
</reference>
<dbReference type="NCBIfam" id="NF006126">
    <property type="entry name" value="PRK08270.1"/>
    <property type="match status" value="1"/>
</dbReference>
<evidence type="ECO:0000313" key="5">
    <source>
        <dbReference type="EMBL" id="KKS57422.1"/>
    </source>
</evidence>
<dbReference type="Gene3D" id="3.20.70.20">
    <property type="match status" value="1"/>
</dbReference>
<organism evidence="5 6">
    <name type="scientific">Candidatus Magasanikbacteria bacterium GW2011_GWA2_42_32</name>
    <dbReference type="NCBI Taxonomy" id="1619039"/>
    <lineage>
        <taxon>Bacteria</taxon>
        <taxon>Candidatus Magasanikiibacteriota</taxon>
    </lineage>
</organism>
<dbReference type="SUPFAM" id="SSF51998">
    <property type="entry name" value="PFL-like glycyl radical enzymes"/>
    <property type="match status" value="1"/>
</dbReference>
<accession>A0A0G1A8Q5</accession>